<dbReference type="EMBL" id="FOGS01000010">
    <property type="protein sequence ID" value="SES22928.1"/>
    <property type="molecule type" value="Genomic_DNA"/>
</dbReference>
<dbReference type="InterPro" id="IPR007897">
    <property type="entry name" value="PHB_accumulat"/>
</dbReference>
<dbReference type="Pfam" id="PF07879">
    <property type="entry name" value="PHB_acc_N"/>
    <property type="match status" value="1"/>
</dbReference>
<dbReference type="GO" id="GO:0006355">
    <property type="term" value="P:regulation of DNA-templated transcription"/>
    <property type="evidence" value="ECO:0007669"/>
    <property type="project" value="InterPro"/>
</dbReference>
<feature type="domain" description="PHB accumulation regulatory" evidence="2">
    <location>
        <begin position="69"/>
        <end position="108"/>
    </location>
</feature>
<evidence type="ECO:0000259" key="3">
    <source>
        <dbReference type="Pfam" id="PF07879"/>
    </source>
</evidence>
<gene>
    <name evidence="4" type="ORF">SAMN04487958_11017</name>
</gene>
<evidence type="ECO:0000259" key="2">
    <source>
        <dbReference type="Pfam" id="PF05233"/>
    </source>
</evidence>
<dbReference type="RefSeq" id="WP_092828974.1">
    <property type="nucleotide sequence ID" value="NZ_FOGS01000010.1"/>
</dbReference>
<sequence>MRVIRKYANRRLYDTQQSRYVTLEDLRRLILEEEPFRVEDAKSGEDLTRTILLSIIIEQESADSDAEVFSNDLLAQLIRVYDMSSPLPLARYLEQGTQIMMEQQKRMQSQWQQAMRHTPMEFMRELAEENMRFWQKTMNQAPPTGKNGSDDRGQSDEAHDDKAHDKKAHDKKSDDKSS</sequence>
<evidence type="ECO:0000313" key="5">
    <source>
        <dbReference type="Proteomes" id="UP000198505"/>
    </source>
</evidence>
<dbReference type="InterPro" id="IPR012909">
    <property type="entry name" value="PHA_DNA-bd_N"/>
</dbReference>
<organism evidence="4 5">
    <name type="scientific">Vreelandella subterranea</name>
    <dbReference type="NCBI Taxonomy" id="416874"/>
    <lineage>
        <taxon>Bacteria</taxon>
        <taxon>Pseudomonadati</taxon>
        <taxon>Pseudomonadota</taxon>
        <taxon>Gammaproteobacteria</taxon>
        <taxon>Oceanospirillales</taxon>
        <taxon>Halomonadaceae</taxon>
        <taxon>Vreelandella</taxon>
    </lineage>
</organism>
<feature type="domain" description="PHA accumulation regulator DNA-binding N-terminal" evidence="3">
    <location>
        <begin position="3"/>
        <end position="62"/>
    </location>
</feature>
<evidence type="ECO:0000313" key="4">
    <source>
        <dbReference type="EMBL" id="SES22928.1"/>
    </source>
</evidence>
<protein>
    <submittedName>
        <fullName evidence="4">Polyhydroxyalkanoate synthesis repressor PhaR</fullName>
    </submittedName>
</protein>
<dbReference type="NCBIfam" id="TIGR01848">
    <property type="entry name" value="PHA_reg_PhaR"/>
    <property type="match status" value="1"/>
</dbReference>
<accession>A0A1H9VN14</accession>
<reference evidence="5" key="1">
    <citation type="submission" date="2016-10" db="EMBL/GenBank/DDBJ databases">
        <authorList>
            <person name="Varghese N."/>
            <person name="Submissions S."/>
        </authorList>
    </citation>
    <scope>NUCLEOTIDE SEQUENCE [LARGE SCALE GENOMIC DNA]</scope>
    <source>
        <strain evidence="5">CGMCC 1.6495</strain>
    </source>
</reference>
<proteinExistence type="predicted"/>
<dbReference type="AlphaFoldDB" id="A0A1H9VN14"/>
<dbReference type="Pfam" id="PF05233">
    <property type="entry name" value="PHB_acc"/>
    <property type="match status" value="1"/>
</dbReference>
<dbReference type="STRING" id="416874.SAMN04487958_11017"/>
<keyword evidence="5" id="KW-1185">Reference proteome</keyword>
<dbReference type="InterPro" id="IPR010134">
    <property type="entry name" value="PHA_reg_PhaR"/>
</dbReference>
<name>A0A1H9VN14_9GAMM</name>
<feature type="region of interest" description="Disordered" evidence="1">
    <location>
        <begin position="137"/>
        <end position="178"/>
    </location>
</feature>
<feature type="compositionally biased region" description="Basic and acidic residues" evidence="1">
    <location>
        <begin position="148"/>
        <end position="178"/>
    </location>
</feature>
<evidence type="ECO:0000256" key="1">
    <source>
        <dbReference type="SAM" id="MobiDB-lite"/>
    </source>
</evidence>
<dbReference type="Proteomes" id="UP000198505">
    <property type="component" value="Unassembled WGS sequence"/>
</dbReference>